<feature type="region of interest" description="Disordered" evidence="10">
    <location>
        <begin position="120"/>
        <end position="257"/>
    </location>
</feature>
<dbReference type="EMBL" id="KB932203">
    <property type="protein sequence ID" value="KCV70922.1"/>
    <property type="molecule type" value="Genomic_DNA"/>
</dbReference>
<dbReference type="InterPro" id="IPR030616">
    <property type="entry name" value="Aur-like"/>
</dbReference>
<name>A0A058ZBW8_FONAL</name>
<dbReference type="STRING" id="691883.A0A058ZBW8"/>
<feature type="binding site" evidence="7">
    <location>
        <position position="445"/>
    </location>
    <ligand>
        <name>ATP</name>
        <dbReference type="ChEBI" id="CHEBI:30616"/>
    </ligand>
</feature>
<feature type="region of interest" description="Disordered" evidence="10">
    <location>
        <begin position="732"/>
        <end position="759"/>
    </location>
</feature>
<keyword evidence="2" id="KW-0808">Transferase</keyword>
<evidence type="ECO:0000256" key="1">
    <source>
        <dbReference type="ARBA" id="ARBA00022527"/>
    </source>
</evidence>
<feature type="domain" description="Protein kinase" evidence="11">
    <location>
        <begin position="279"/>
        <end position="627"/>
    </location>
</feature>
<evidence type="ECO:0000256" key="6">
    <source>
        <dbReference type="PIRSR" id="PIRSR630616-1"/>
    </source>
</evidence>
<dbReference type="InterPro" id="IPR017441">
    <property type="entry name" value="Protein_kinase_ATP_BS"/>
</dbReference>
<keyword evidence="1" id="KW-0723">Serine/threonine-protein kinase</keyword>
<feature type="compositionally biased region" description="Low complexity" evidence="10">
    <location>
        <begin position="60"/>
        <end position="82"/>
    </location>
</feature>
<feature type="region of interest" description="Disordered" evidence="10">
    <location>
        <begin position="35"/>
        <end position="87"/>
    </location>
</feature>
<accession>A0A058ZBW8</accession>
<dbReference type="GeneID" id="20526594"/>
<reference evidence="12" key="1">
    <citation type="submission" date="2013-04" db="EMBL/GenBank/DDBJ databases">
        <title>The Genome Sequence of Fonticula alba ATCC 38817.</title>
        <authorList>
            <consortium name="The Broad Institute Genomics Platform"/>
            <person name="Russ C."/>
            <person name="Cuomo C."/>
            <person name="Burger G."/>
            <person name="Gray M.W."/>
            <person name="Holland P.W.H."/>
            <person name="King N."/>
            <person name="Lang F.B.F."/>
            <person name="Roger A.J."/>
            <person name="Ruiz-Trillo I."/>
            <person name="Brown M."/>
            <person name="Walker B."/>
            <person name="Young S."/>
            <person name="Zeng Q."/>
            <person name="Gargeya S."/>
            <person name="Fitzgerald M."/>
            <person name="Haas B."/>
            <person name="Abouelleil A."/>
            <person name="Allen A.W."/>
            <person name="Alvarado L."/>
            <person name="Arachchi H.M."/>
            <person name="Berlin A.M."/>
            <person name="Chapman S.B."/>
            <person name="Gainer-Dewar J."/>
            <person name="Goldberg J."/>
            <person name="Griggs A."/>
            <person name="Gujja S."/>
            <person name="Hansen M."/>
            <person name="Howarth C."/>
            <person name="Imamovic A."/>
            <person name="Ireland A."/>
            <person name="Larimer J."/>
            <person name="McCowan C."/>
            <person name="Murphy C."/>
            <person name="Pearson M."/>
            <person name="Poon T.W."/>
            <person name="Priest M."/>
            <person name="Roberts A."/>
            <person name="Saif S."/>
            <person name="Shea T."/>
            <person name="Sisk P."/>
            <person name="Sykes S."/>
            <person name="Wortman J."/>
            <person name="Nusbaum C."/>
            <person name="Birren B."/>
        </authorList>
    </citation>
    <scope>NUCLEOTIDE SEQUENCE [LARGE SCALE GENOMIC DNA]</scope>
    <source>
        <strain evidence="12">ATCC 38817</strain>
    </source>
</reference>
<feature type="compositionally biased region" description="Gly residues" evidence="10">
    <location>
        <begin position="738"/>
        <end position="755"/>
    </location>
</feature>
<dbReference type="GO" id="GO:0005524">
    <property type="term" value="F:ATP binding"/>
    <property type="evidence" value="ECO:0007669"/>
    <property type="project" value="UniProtKB-UniRule"/>
</dbReference>
<evidence type="ECO:0000256" key="8">
    <source>
        <dbReference type="PIRSR" id="PIRSR630616-3"/>
    </source>
</evidence>
<dbReference type="eggNOG" id="KOG0575">
    <property type="taxonomic scope" value="Eukaryota"/>
</dbReference>
<dbReference type="Gene3D" id="3.30.200.20">
    <property type="entry name" value="Phosphorylase Kinase, domain 1"/>
    <property type="match status" value="1"/>
</dbReference>
<feature type="compositionally biased region" description="Low complexity" evidence="10">
    <location>
        <begin position="657"/>
        <end position="688"/>
    </location>
</feature>
<feature type="active site" description="Proton acceptor" evidence="6">
    <location>
        <position position="418"/>
    </location>
</feature>
<dbReference type="OrthoDB" id="408964at2759"/>
<evidence type="ECO:0000256" key="2">
    <source>
        <dbReference type="ARBA" id="ARBA00022679"/>
    </source>
</evidence>
<evidence type="ECO:0000256" key="10">
    <source>
        <dbReference type="SAM" id="MobiDB-lite"/>
    </source>
</evidence>
<evidence type="ECO:0000313" key="13">
    <source>
        <dbReference type="Proteomes" id="UP000030693"/>
    </source>
</evidence>
<organism evidence="12">
    <name type="scientific">Fonticula alba</name>
    <name type="common">Slime mold</name>
    <dbReference type="NCBI Taxonomy" id="691883"/>
    <lineage>
        <taxon>Eukaryota</taxon>
        <taxon>Rotosphaerida</taxon>
        <taxon>Fonticulaceae</taxon>
        <taxon>Fonticula</taxon>
    </lineage>
</organism>
<evidence type="ECO:0000259" key="11">
    <source>
        <dbReference type="PROSITE" id="PS50011"/>
    </source>
</evidence>
<dbReference type="GO" id="GO:0004674">
    <property type="term" value="F:protein serine/threonine kinase activity"/>
    <property type="evidence" value="ECO:0007669"/>
    <property type="project" value="UniProtKB-KW"/>
</dbReference>
<feature type="compositionally biased region" description="Polar residues" evidence="10">
    <location>
        <begin position="164"/>
        <end position="176"/>
    </location>
</feature>
<evidence type="ECO:0000256" key="9">
    <source>
        <dbReference type="PROSITE-ProRule" id="PRU10141"/>
    </source>
</evidence>
<dbReference type="SMART" id="SM00220">
    <property type="entry name" value="S_TKc"/>
    <property type="match status" value="1"/>
</dbReference>
<feature type="compositionally biased region" description="Low complexity" evidence="10">
    <location>
        <begin position="177"/>
        <end position="234"/>
    </location>
</feature>
<keyword evidence="5 7" id="KW-0067">ATP-binding</keyword>
<dbReference type="InterPro" id="IPR011009">
    <property type="entry name" value="Kinase-like_dom_sf"/>
</dbReference>
<feature type="cross-link" description="Glycyl lysine isopeptide (Lys-Gly) (interchain with G-Cter in SUMO2)" evidence="8">
    <location>
        <position position="420"/>
    </location>
</feature>
<evidence type="ECO:0000256" key="4">
    <source>
        <dbReference type="ARBA" id="ARBA00022777"/>
    </source>
</evidence>
<protein>
    <submittedName>
        <fullName evidence="12">PLK/SAK protein kinase</fullName>
    </submittedName>
</protein>
<dbReference type="PROSITE" id="PS00107">
    <property type="entry name" value="PROTEIN_KINASE_ATP"/>
    <property type="match status" value="1"/>
</dbReference>
<dbReference type="Proteomes" id="UP000030693">
    <property type="component" value="Unassembled WGS sequence"/>
</dbReference>
<dbReference type="Pfam" id="PF00069">
    <property type="entry name" value="Pkinase"/>
    <property type="match status" value="2"/>
</dbReference>
<feature type="binding site" evidence="7 9">
    <location>
        <position position="307"/>
    </location>
    <ligand>
        <name>ATP</name>
        <dbReference type="ChEBI" id="CHEBI:30616"/>
    </ligand>
</feature>
<evidence type="ECO:0000256" key="3">
    <source>
        <dbReference type="ARBA" id="ARBA00022741"/>
    </source>
</evidence>
<dbReference type="InterPro" id="IPR000719">
    <property type="entry name" value="Prot_kinase_dom"/>
</dbReference>
<keyword evidence="4 12" id="KW-0418">Kinase</keyword>
<evidence type="ECO:0000256" key="5">
    <source>
        <dbReference type="ARBA" id="ARBA00022840"/>
    </source>
</evidence>
<sequence>MSHTAGDAPISAVVDRIRQHLLNVQLQYAPPAVPVAPGPVPFDDAPDLLQQRPPPGPGAGAAWPEAHGAPRPAATGTTGTTADDPDGHWAAVARFDEQQRRQDLLKARLAAASAGAAAAGAAPAPTVPEARTPSPQSTHLQAQQQWQQRQQAAGLWPPTPGLFSRSSGTTFDTHATSLSPGAPSSPGLAGDPWSRWPAADPPRRAAAAAAADARSHWPPGSGPTAGATAAPAAGDPWSQWPLAGPATPAPGPMPPAEAMLLQGIHLDPRPGFSTRMEDYHIGPQLGAGTFATVYRATMRTGQVVALKAINKHHMIENFGLKVAIRRVQGEVLIHSSLRASPYIVQLLAAFETRHEVILVMELCQGGTLLEYFRTRTRILRDAGSSQAGGLPEREVRGIFSQIAKGLFQLHASSTMHRDLKLANILLADPVDPAQPSPAPRVKIADFGLAARLGSDPLGSTHSPVRGVPVPGDPRWAWDPLGTPSGRLAAPASVYALSPGGVTEQRTVCGTPNYLSPEIVDQRPYSLPADVWALGCILYHLCVGHAPFERPRGGLGASAGTGSGGGHGTAGRPAGDMVGTFRRISDGNYARLDPTRFSLEACDLLDSMLDMVPTRRPSAGEVCSHPFVQRSLEPATDDYVPPAPELLNTMAPSHYAPAYAPAYASPPSQQQPQPQPQPQQQQPAYAYPALEAWPATGARPSPSPPDPLPDEEDPLNIDLTGLPLGRRYFTASVPRRGLPMGGGPAGPGGGTGGNPGPGNTNSNGYVDIVAHASSVTGSVAWLFVPGDNFVVCFEPPPRAVAPLLPSAPGATDGISPKQLRELTLVHFVLRPEAAASTAPATRGTGLEDGRRAIYTLPAVPKRLMRRLAVLARVLRVLRRAQAAEAAAGAGAGAATAPGPPGSGAADPMLCFVPGVGWLVADGSPPTRGPHGLLSQTLRLLEVSGQRLAAHASVPEESLVLRDSGLQVDPSAVRVFLRSDSTQWTPACGQVHAAVARLISEGRLLPRRLPAPGPHGRGPGR</sequence>
<dbReference type="AlphaFoldDB" id="A0A058ZBW8"/>
<dbReference type="PROSITE" id="PS50011">
    <property type="entry name" value="PROTEIN_KINASE_DOM"/>
    <property type="match status" value="1"/>
</dbReference>
<feature type="compositionally biased region" description="Low complexity" evidence="10">
    <location>
        <begin position="141"/>
        <end position="153"/>
    </location>
</feature>
<evidence type="ECO:0000256" key="7">
    <source>
        <dbReference type="PIRSR" id="PIRSR630616-2"/>
    </source>
</evidence>
<dbReference type="Gene3D" id="1.10.510.10">
    <property type="entry name" value="Transferase(Phosphotransferase) domain 1"/>
    <property type="match status" value="1"/>
</dbReference>
<dbReference type="RefSeq" id="XP_009494045.1">
    <property type="nucleotide sequence ID" value="XM_009495770.1"/>
</dbReference>
<feature type="region of interest" description="Disordered" evidence="10">
    <location>
        <begin position="657"/>
        <end position="720"/>
    </location>
</feature>
<dbReference type="PANTHER" id="PTHR24350">
    <property type="entry name" value="SERINE/THREONINE-PROTEIN KINASE IAL-RELATED"/>
    <property type="match status" value="1"/>
</dbReference>
<evidence type="ECO:0000313" key="12">
    <source>
        <dbReference type="EMBL" id="KCV70922.1"/>
    </source>
</evidence>
<dbReference type="SUPFAM" id="SSF56112">
    <property type="entry name" value="Protein kinase-like (PK-like)"/>
    <property type="match status" value="1"/>
</dbReference>
<gene>
    <name evidence="12" type="ORF">H696_01869</name>
</gene>
<keyword evidence="13" id="KW-1185">Reference proteome</keyword>
<keyword evidence="3 7" id="KW-0547">Nucleotide-binding</keyword>
<proteinExistence type="predicted"/>